<feature type="transmembrane region" description="Helical" evidence="6">
    <location>
        <begin position="559"/>
        <end position="577"/>
    </location>
</feature>
<evidence type="ECO:0000256" key="4">
    <source>
        <dbReference type="ARBA" id="ARBA00022989"/>
    </source>
</evidence>
<evidence type="ECO:0000256" key="6">
    <source>
        <dbReference type="SAM" id="Phobius"/>
    </source>
</evidence>
<evidence type="ECO:0000256" key="2">
    <source>
        <dbReference type="ARBA" id="ARBA00022475"/>
    </source>
</evidence>
<dbReference type="PANTHER" id="PTHR33529">
    <property type="entry name" value="SLR0882 PROTEIN-RELATED"/>
    <property type="match status" value="1"/>
</dbReference>
<proteinExistence type="predicted"/>
<comment type="subcellular location">
    <subcellularLocation>
        <location evidence="1">Cell membrane</location>
        <topology evidence="1">Multi-pass membrane protein</topology>
    </subcellularLocation>
</comment>
<accession>A0ABU2YIY7</accession>
<dbReference type="Pfam" id="PF03739">
    <property type="entry name" value="LptF_LptG"/>
    <property type="match status" value="1"/>
</dbReference>
<feature type="transmembrane region" description="Helical" evidence="6">
    <location>
        <begin position="430"/>
        <end position="448"/>
    </location>
</feature>
<comment type="caution">
    <text evidence="7">The sequence shown here is derived from an EMBL/GenBank/DDBJ whole genome shotgun (WGS) entry which is preliminary data.</text>
</comment>
<protein>
    <submittedName>
        <fullName evidence="7">LptF/LptG family permease</fullName>
    </submittedName>
</protein>
<keyword evidence="5 6" id="KW-0472">Membrane</keyword>
<name>A0ABU2YIY7_9FLAO</name>
<feature type="transmembrane region" description="Helical" evidence="6">
    <location>
        <begin position="99"/>
        <end position="118"/>
    </location>
</feature>
<feature type="transmembrane region" description="Helical" evidence="6">
    <location>
        <begin position="48"/>
        <end position="78"/>
    </location>
</feature>
<feature type="transmembrane region" description="Helical" evidence="6">
    <location>
        <begin position="399"/>
        <end position="418"/>
    </location>
</feature>
<organism evidence="7 8">
    <name type="scientific">Microcosmobacter mediterraneus</name>
    <dbReference type="NCBI Taxonomy" id="3075607"/>
    <lineage>
        <taxon>Bacteria</taxon>
        <taxon>Pseudomonadati</taxon>
        <taxon>Bacteroidota</taxon>
        <taxon>Flavobacteriia</taxon>
        <taxon>Flavobacteriales</taxon>
        <taxon>Flavobacteriaceae</taxon>
        <taxon>Microcosmobacter</taxon>
    </lineage>
</organism>
<feature type="transmembrane region" description="Helical" evidence="6">
    <location>
        <begin position="372"/>
        <end position="392"/>
    </location>
</feature>
<keyword evidence="3 6" id="KW-0812">Transmembrane</keyword>
<keyword evidence="8" id="KW-1185">Reference proteome</keyword>
<reference evidence="7 8" key="1">
    <citation type="submission" date="2023-09" db="EMBL/GenBank/DDBJ databases">
        <authorList>
            <person name="Rey-Velasco X."/>
        </authorList>
    </citation>
    <scope>NUCLEOTIDE SEQUENCE [LARGE SCALE GENOMIC DNA]</scope>
    <source>
        <strain evidence="7 8">W332</strain>
    </source>
</reference>
<gene>
    <name evidence="7" type="ORF">RM697_03220</name>
</gene>
<feature type="transmembrane region" description="Helical" evidence="6">
    <location>
        <begin position="627"/>
        <end position="646"/>
    </location>
</feature>
<feature type="transmembrane region" description="Helical" evidence="6">
    <location>
        <begin position="589"/>
        <end position="606"/>
    </location>
</feature>
<dbReference type="PANTHER" id="PTHR33529:SF6">
    <property type="entry name" value="YJGP_YJGQ FAMILY PERMEASE"/>
    <property type="match status" value="1"/>
</dbReference>
<dbReference type="EMBL" id="JAVRIA010000001">
    <property type="protein sequence ID" value="MDT0557639.1"/>
    <property type="molecule type" value="Genomic_DNA"/>
</dbReference>
<evidence type="ECO:0000313" key="7">
    <source>
        <dbReference type="EMBL" id="MDT0557639.1"/>
    </source>
</evidence>
<dbReference type="InterPro" id="IPR005495">
    <property type="entry name" value="LptG/LptF_permease"/>
</dbReference>
<dbReference type="RefSeq" id="WP_311426400.1">
    <property type="nucleotide sequence ID" value="NZ_JAVRIA010000001.1"/>
</dbReference>
<keyword evidence="2" id="KW-1003">Cell membrane</keyword>
<dbReference type="Proteomes" id="UP001259492">
    <property type="component" value="Unassembled WGS sequence"/>
</dbReference>
<evidence type="ECO:0000256" key="3">
    <source>
        <dbReference type="ARBA" id="ARBA00022692"/>
    </source>
</evidence>
<evidence type="ECO:0000256" key="1">
    <source>
        <dbReference type="ARBA" id="ARBA00004651"/>
    </source>
</evidence>
<evidence type="ECO:0000313" key="8">
    <source>
        <dbReference type="Proteomes" id="UP001259492"/>
    </source>
</evidence>
<sequence>MKILDRYILTTYLKTFLSVLIILMLIFILQAVWLYISELAGKDLDVGVIMKFLAFVTPTLIPLILPLTILVASIMVFGNFAENYEFAAMKSTGISLQRAMRGLSIFIVLLAVGAFFFANNVIPAANHNFYNLRNNIKKEKPAMAIAQGQFNQIGTDFNIKVNSKSGERGQFLEGVTIHQKKKNSSNKNYMVIKADHGELISSVDSEILSLKLIKGNYYEEVFGKDSKRNLRKPHAKSYFETYTINLDLGGTGDVDYSENDIDGKYNMLNVSGLYYTIDSLTVKRVEKTKTLSNTLYNRSTIGTLNNNINPKQDTLNDSNLLDLFTIKQKENIFKLALNSTNSTVQILEANKKSLAAEDKWRNQHLIALHEKYVLSFACIILFFVGAPLGALIRKGGIGLPMVIAVLLFLTYHFIGIFSKNSAKNGTFNPVLATWLSTLIMLPLSIYLTNRATKDRGLLEFDILLEPLRRLFKIKSQNRLVSSEGTDYRYFENFNNQKLTAIVKDYTKFDYEAEASYLALSELQRRKVKIEQLSEYGLETNKKFDAIKSIYTDYIDYSKAALTGFLIGGILIALHFIFKNNKLPQIADASIQLGIISLVFFLIYFIVSHYYYSKFYTSIDRKEKRIHPLLLLLSIPLYPIELFFTKFRVKKDFNRTFIESI</sequence>
<evidence type="ECO:0000256" key="5">
    <source>
        <dbReference type="ARBA" id="ARBA00023136"/>
    </source>
</evidence>
<keyword evidence="4 6" id="KW-1133">Transmembrane helix</keyword>
<feature type="transmembrane region" description="Helical" evidence="6">
    <location>
        <begin position="12"/>
        <end position="36"/>
    </location>
</feature>